<gene>
    <name evidence="3" type="ORF">TIFTF001_000133</name>
</gene>
<dbReference type="AlphaFoldDB" id="A0AA87YW90"/>
<dbReference type="InterPro" id="IPR050898">
    <property type="entry name" value="Plant_acyltransferase"/>
</dbReference>
<dbReference type="GO" id="GO:0009836">
    <property type="term" value="P:fruit ripening, climacteric"/>
    <property type="evidence" value="ECO:0007669"/>
    <property type="project" value="UniProtKB-ARBA"/>
</dbReference>
<dbReference type="Gene3D" id="3.30.559.10">
    <property type="entry name" value="Chloramphenicol acetyltransferase-like domain"/>
    <property type="match status" value="2"/>
</dbReference>
<organism evidence="3 4">
    <name type="scientific">Ficus carica</name>
    <name type="common">Common fig</name>
    <dbReference type="NCBI Taxonomy" id="3494"/>
    <lineage>
        <taxon>Eukaryota</taxon>
        <taxon>Viridiplantae</taxon>
        <taxon>Streptophyta</taxon>
        <taxon>Embryophyta</taxon>
        <taxon>Tracheophyta</taxon>
        <taxon>Spermatophyta</taxon>
        <taxon>Magnoliopsida</taxon>
        <taxon>eudicotyledons</taxon>
        <taxon>Gunneridae</taxon>
        <taxon>Pentapetalae</taxon>
        <taxon>rosids</taxon>
        <taxon>fabids</taxon>
        <taxon>Rosales</taxon>
        <taxon>Moraceae</taxon>
        <taxon>Ficeae</taxon>
        <taxon>Ficus</taxon>
    </lineage>
</organism>
<dbReference type="Pfam" id="PF02458">
    <property type="entry name" value="Transferase"/>
    <property type="match status" value="1"/>
</dbReference>
<dbReference type="PANTHER" id="PTHR31147">
    <property type="entry name" value="ACYL TRANSFERASE 4"/>
    <property type="match status" value="1"/>
</dbReference>
<reference evidence="3" key="1">
    <citation type="submission" date="2023-07" db="EMBL/GenBank/DDBJ databases">
        <title>draft genome sequence of fig (Ficus carica).</title>
        <authorList>
            <person name="Takahashi T."/>
            <person name="Nishimura K."/>
        </authorList>
    </citation>
    <scope>NUCLEOTIDE SEQUENCE</scope>
</reference>
<feature type="region of interest" description="Disordered" evidence="2">
    <location>
        <begin position="65"/>
        <end position="95"/>
    </location>
</feature>
<keyword evidence="4" id="KW-1185">Reference proteome</keyword>
<evidence type="ECO:0000256" key="1">
    <source>
        <dbReference type="ARBA" id="ARBA00009861"/>
    </source>
</evidence>
<protein>
    <submittedName>
        <fullName evidence="3">Uncharacterized protein</fullName>
    </submittedName>
</protein>
<feature type="compositionally biased region" description="Basic and acidic residues" evidence="2">
    <location>
        <begin position="70"/>
        <end position="95"/>
    </location>
</feature>
<dbReference type="PANTHER" id="PTHR31147:SF25">
    <property type="entry name" value="HXXXD-TYPE ACYL-TRANSFERASE FAMILY PROTEIN"/>
    <property type="match status" value="1"/>
</dbReference>
<evidence type="ECO:0000313" key="4">
    <source>
        <dbReference type="Proteomes" id="UP001187192"/>
    </source>
</evidence>
<evidence type="ECO:0000313" key="3">
    <source>
        <dbReference type="EMBL" id="GMN23447.1"/>
    </source>
</evidence>
<accession>A0AA87YW90</accession>
<sequence length="480" mass="53742">MATNRHSRNSSINIPQFSLVKKDVELVKPSKPTPLDIVLSFSSIDNLLVLEILTQTIFVYRPNSKSQTSDLHDDHDHNIENNHHDDHDHDHDQQDPAEVIKEALSKALVYYYPLAGRLKRQQDDGRLKLTCNANGVPFLVASADCSLSSLNYFDGIDLEITKQFLFDSPPSDCPLVFQVTKFSCGGFAIGFGISHSVCDGFGVAQFFRAMAELSRGLNEPMVKPVWERERLVGNPTKDLLPPFVDKGGLAISPQVPTSDEIVHECLSITSEGVKRLKEASNNLNLTTIEVVGAFVWRARFRGLELNPEEKTCFYLITGIRKFLDPPLPEGYYGNAFLSSIVELPGKDLNEQPLSETAKLIKESKKRTLDKDFIKESVDSYETLISQKKDVKMEANGAMMVLTDWRNLELMVKIGFAWEPVNITALPWDIFGYVDLCFLLPPPAKKSSDDSPRGTAARILVSLPRPAMAKFKKEMEPLLLS</sequence>
<evidence type="ECO:0000256" key="2">
    <source>
        <dbReference type="SAM" id="MobiDB-lite"/>
    </source>
</evidence>
<comment type="caution">
    <text evidence="3">The sequence shown here is derived from an EMBL/GenBank/DDBJ whole genome shotgun (WGS) entry which is preliminary data.</text>
</comment>
<dbReference type="Proteomes" id="UP001187192">
    <property type="component" value="Unassembled WGS sequence"/>
</dbReference>
<dbReference type="InterPro" id="IPR023213">
    <property type="entry name" value="CAT-like_dom_sf"/>
</dbReference>
<dbReference type="EMBL" id="BTGU01000001">
    <property type="protein sequence ID" value="GMN23447.1"/>
    <property type="molecule type" value="Genomic_DNA"/>
</dbReference>
<name>A0AA87YW90_FICCA</name>
<comment type="similarity">
    <text evidence="1">Belongs to the plant acyltransferase family.</text>
</comment>
<proteinExistence type="inferred from homology"/>